<dbReference type="Proteomes" id="UP001253545">
    <property type="component" value="Unassembled WGS sequence"/>
</dbReference>
<sequence>MQFKYLTYCSCLLAAIISKSVIADSTLVRTIDFGTIVVLDNSSVQSIEMDRFGAFTFSSGIRPIAIGEAGLIEITDYAPGTTFIVSASITQSGTSSPLISLEHFELYAIDVPSSLVVPGTGIAELRFGGSIRTSGSGSEAFTDTTFTSRVRFTLNF</sequence>
<dbReference type="RefSeq" id="WP_311367343.1">
    <property type="nucleotide sequence ID" value="NZ_JAVRHX010000001.1"/>
</dbReference>
<evidence type="ECO:0000313" key="3">
    <source>
        <dbReference type="Proteomes" id="UP001253545"/>
    </source>
</evidence>
<name>A0ABU2ZMK4_9ALTE</name>
<keyword evidence="1" id="KW-0732">Signal</keyword>
<gene>
    <name evidence="2" type="ORF">RM552_03195</name>
</gene>
<evidence type="ECO:0000256" key="1">
    <source>
        <dbReference type="SAM" id="SignalP"/>
    </source>
</evidence>
<feature type="chain" id="PRO_5045567530" description="DUF4402 domain-containing protein" evidence="1">
    <location>
        <begin position="24"/>
        <end position="156"/>
    </location>
</feature>
<evidence type="ECO:0000313" key="2">
    <source>
        <dbReference type="EMBL" id="MDT0593848.1"/>
    </source>
</evidence>
<evidence type="ECO:0008006" key="4">
    <source>
        <dbReference type="Google" id="ProtNLM"/>
    </source>
</evidence>
<comment type="caution">
    <text evidence="2">The sequence shown here is derived from an EMBL/GenBank/DDBJ whole genome shotgun (WGS) entry which is preliminary data.</text>
</comment>
<organism evidence="2 3">
    <name type="scientific">Glaciecola petra</name>
    <dbReference type="NCBI Taxonomy" id="3075602"/>
    <lineage>
        <taxon>Bacteria</taxon>
        <taxon>Pseudomonadati</taxon>
        <taxon>Pseudomonadota</taxon>
        <taxon>Gammaproteobacteria</taxon>
        <taxon>Alteromonadales</taxon>
        <taxon>Alteromonadaceae</taxon>
        <taxon>Glaciecola</taxon>
    </lineage>
</organism>
<protein>
    <recommendedName>
        <fullName evidence="4">DUF4402 domain-containing protein</fullName>
    </recommendedName>
</protein>
<reference evidence="2 3" key="1">
    <citation type="submission" date="2023-09" db="EMBL/GenBank/DDBJ databases">
        <authorList>
            <person name="Rey-Velasco X."/>
        </authorList>
    </citation>
    <scope>NUCLEOTIDE SEQUENCE [LARGE SCALE GENOMIC DNA]</scope>
    <source>
        <strain evidence="2 3">P117</strain>
    </source>
</reference>
<keyword evidence="3" id="KW-1185">Reference proteome</keyword>
<feature type="signal peptide" evidence="1">
    <location>
        <begin position="1"/>
        <end position="23"/>
    </location>
</feature>
<proteinExistence type="predicted"/>
<dbReference type="EMBL" id="JAVRHX010000001">
    <property type="protein sequence ID" value="MDT0593848.1"/>
    <property type="molecule type" value="Genomic_DNA"/>
</dbReference>
<accession>A0ABU2ZMK4</accession>